<comment type="caution">
    <text evidence="4">The sequence shown here is derived from an EMBL/GenBank/DDBJ whole genome shotgun (WGS) entry which is preliminary data.</text>
</comment>
<dbReference type="AlphaFoldDB" id="A0A4Y2T403"/>
<keyword evidence="5" id="KW-1185">Reference proteome</keyword>
<evidence type="ECO:0000313" key="2">
    <source>
        <dbReference type="EMBL" id="GBN95157.1"/>
    </source>
</evidence>
<accession>A0A4Y2T403</accession>
<sequence length="131" mass="14879">MKYDSSRLAINLCVWSVGERESSWELKVRLEKSRMGKEDTRGYPVWVGVSLAGVGVGGEVRFGTSVNDLPKSIDWNEWNANHLLVQIEQIGLLVNAQLYNAIFSILNQSLYNIAHVYHPRILLPVFTKHIL</sequence>
<evidence type="ECO:0000313" key="4">
    <source>
        <dbReference type="EMBL" id="GBN95287.1"/>
    </source>
</evidence>
<dbReference type="EMBL" id="BGPR01025890">
    <property type="protein sequence ID" value="GBN95157.1"/>
    <property type="molecule type" value="Genomic_DNA"/>
</dbReference>
<organism evidence="4 5">
    <name type="scientific">Araneus ventricosus</name>
    <name type="common">Orbweaver spider</name>
    <name type="synonym">Epeira ventricosa</name>
    <dbReference type="NCBI Taxonomy" id="182803"/>
    <lineage>
        <taxon>Eukaryota</taxon>
        <taxon>Metazoa</taxon>
        <taxon>Ecdysozoa</taxon>
        <taxon>Arthropoda</taxon>
        <taxon>Chelicerata</taxon>
        <taxon>Arachnida</taxon>
        <taxon>Araneae</taxon>
        <taxon>Araneomorphae</taxon>
        <taxon>Entelegynae</taxon>
        <taxon>Araneoidea</taxon>
        <taxon>Araneidae</taxon>
        <taxon>Araneus</taxon>
    </lineage>
</organism>
<dbReference type="Proteomes" id="UP000499080">
    <property type="component" value="Unassembled WGS sequence"/>
</dbReference>
<evidence type="ECO:0000313" key="1">
    <source>
        <dbReference type="EMBL" id="GBN95096.1"/>
    </source>
</evidence>
<gene>
    <name evidence="3" type="ORF">AVEN_169085_1</name>
    <name evidence="2" type="ORF">AVEN_270191_1</name>
    <name evidence="4" type="ORF">AVEN_33030_1</name>
    <name evidence="1" type="ORF">AVEN_90200_1</name>
</gene>
<dbReference type="EMBL" id="BGPR01025853">
    <property type="protein sequence ID" value="GBN95096.1"/>
    <property type="molecule type" value="Genomic_DNA"/>
</dbReference>
<name>A0A4Y2T403_ARAVE</name>
<proteinExistence type="predicted"/>
<reference evidence="4 5" key="1">
    <citation type="journal article" date="2019" name="Sci. Rep.">
        <title>Orb-weaving spider Araneus ventricosus genome elucidates the spidroin gene catalogue.</title>
        <authorList>
            <person name="Kono N."/>
            <person name="Nakamura H."/>
            <person name="Ohtoshi R."/>
            <person name="Moran D.A.P."/>
            <person name="Shinohara A."/>
            <person name="Yoshida Y."/>
            <person name="Fujiwara M."/>
            <person name="Mori M."/>
            <person name="Tomita M."/>
            <person name="Arakawa K."/>
        </authorList>
    </citation>
    <scope>NUCLEOTIDE SEQUENCE [LARGE SCALE GENOMIC DNA]</scope>
</reference>
<dbReference type="EMBL" id="BGPR01025910">
    <property type="protein sequence ID" value="GBN95191.1"/>
    <property type="molecule type" value="Genomic_DNA"/>
</dbReference>
<evidence type="ECO:0000313" key="5">
    <source>
        <dbReference type="Proteomes" id="UP000499080"/>
    </source>
</evidence>
<dbReference type="EMBL" id="BGPR01025956">
    <property type="protein sequence ID" value="GBN95287.1"/>
    <property type="molecule type" value="Genomic_DNA"/>
</dbReference>
<evidence type="ECO:0000313" key="3">
    <source>
        <dbReference type="EMBL" id="GBN95191.1"/>
    </source>
</evidence>
<protein>
    <submittedName>
        <fullName evidence="4">Uncharacterized protein</fullName>
    </submittedName>
</protein>